<accession>A0AAJ6YCX0</accession>
<keyword evidence="2" id="KW-0472">Membrane</keyword>
<dbReference type="GO" id="GO:0016020">
    <property type="term" value="C:membrane"/>
    <property type="evidence" value="ECO:0007669"/>
    <property type="project" value="InterPro"/>
</dbReference>
<reference evidence="5" key="1">
    <citation type="submission" date="2025-08" db="UniProtKB">
        <authorList>
            <consortium name="RefSeq"/>
        </authorList>
    </citation>
    <scope>IDENTIFICATION</scope>
</reference>
<dbReference type="Pfam" id="PF06809">
    <property type="entry name" value="NPDC1"/>
    <property type="match status" value="1"/>
</dbReference>
<dbReference type="PANTHER" id="PTHR23352:SF2">
    <property type="entry name" value="NEURAL PROLIFERATION DIFFERENTIATION AND CONTROL PROTEIN 1"/>
    <property type="match status" value="1"/>
</dbReference>
<sequence>MTRVGSEGLLLLLLLLGFAGLRDADAKASSEVLFYRDGEPRLSPEVRLERLVRFLEAAAAHSSGSQLRKQRLLELARTKLRGLLRDDMPERPSIIETLQRDSTDPLQYLRELERQRLLPYLEYEPNSRIKPYSLEDAARARLMSAPLSKDPLLDYPETHYADLERARELENARRMEEAYRHRPAFTYSFDKPEPTREGADPPFAVPPSDPRYYQDEPFRKASTEKVPTIDQRIADLSEAAREVHSIQLKPQPKLKQMTTRTRDPIDEYAPIGGILEMNVLPEPRRRAEQDPIVISLGNRLNDDIYFIAIVAGCSAAVMFALVLISLTWCRLQRMSKAAVDVDYPAYGVTGPNKDISPSGDQRLAQSAQMYHFQHHKQQIIAMEKASATRDPGSVSEAESDEENEEGDYTVYECPGLAPTGEMEVKNPLFHDDPTPATPSKSKKEADNSDDNNV</sequence>
<evidence type="ECO:0000256" key="2">
    <source>
        <dbReference type="SAM" id="Phobius"/>
    </source>
</evidence>
<evidence type="ECO:0000313" key="4">
    <source>
        <dbReference type="Proteomes" id="UP000695007"/>
    </source>
</evidence>
<keyword evidence="2" id="KW-0812">Transmembrane</keyword>
<evidence type="ECO:0000256" key="3">
    <source>
        <dbReference type="SAM" id="SignalP"/>
    </source>
</evidence>
<feature type="chain" id="PRO_5042542830" evidence="3">
    <location>
        <begin position="27"/>
        <end position="453"/>
    </location>
</feature>
<dbReference type="InterPro" id="IPR009635">
    <property type="entry name" value="NPDC1"/>
</dbReference>
<evidence type="ECO:0000313" key="5">
    <source>
        <dbReference type="RefSeq" id="XP_011495461.1"/>
    </source>
</evidence>
<proteinExistence type="predicted"/>
<dbReference type="RefSeq" id="XP_011495461.1">
    <property type="nucleotide sequence ID" value="XM_011497159.1"/>
</dbReference>
<keyword evidence="2" id="KW-1133">Transmembrane helix</keyword>
<feature type="compositionally biased region" description="Basic and acidic residues" evidence="1">
    <location>
        <begin position="190"/>
        <end position="199"/>
    </location>
</feature>
<dbReference type="AlphaFoldDB" id="A0AAJ6YCX0"/>
<feature type="compositionally biased region" description="Acidic residues" evidence="1">
    <location>
        <begin position="397"/>
        <end position="407"/>
    </location>
</feature>
<feature type="region of interest" description="Disordered" evidence="1">
    <location>
        <begin position="383"/>
        <end position="453"/>
    </location>
</feature>
<dbReference type="GeneID" id="105360286"/>
<keyword evidence="3" id="KW-0732">Signal</keyword>
<feature type="signal peptide" evidence="3">
    <location>
        <begin position="1"/>
        <end position="26"/>
    </location>
</feature>
<protein>
    <submittedName>
        <fullName evidence="5">Uncharacterized protein LOC105360286 isoform X2</fullName>
    </submittedName>
</protein>
<feature type="compositionally biased region" description="Basic and acidic residues" evidence="1">
    <location>
        <begin position="422"/>
        <end position="433"/>
    </location>
</feature>
<keyword evidence="4" id="KW-1185">Reference proteome</keyword>
<feature type="region of interest" description="Disordered" evidence="1">
    <location>
        <begin position="187"/>
        <end position="209"/>
    </location>
</feature>
<evidence type="ECO:0000256" key="1">
    <source>
        <dbReference type="SAM" id="MobiDB-lite"/>
    </source>
</evidence>
<dbReference type="Proteomes" id="UP000695007">
    <property type="component" value="Unplaced"/>
</dbReference>
<feature type="transmembrane region" description="Helical" evidence="2">
    <location>
        <begin position="304"/>
        <end position="326"/>
    </location>
</feature>
<name>A0AAJ6YCX0_9HYME</name>
<dbReference type="PANTHER" id="PTHR23352">
    <property type="entry name" value="NEURAL PROLIFERATION DIFFERENTIATION AND CONTROL PROTEIN-1 NPDC-1 PROTEIN"/>
    <property type="match status" value="1"/>
</dbReference>
<organism evidence="4 5">
    <name type="scientific">Ceratosolen solmsi marchali</name>
    <dbReference type="NCBI Taxonomy" id="326594"/>
    <lineage>
        <taxon>Eukaryota</taxon>
        <taxon>Metazoa</taxon>
        <taxon>Ecdysozoa</taxon>
        <taxon>Arthropoda</taxon>
        <taxon>Hexapoda</taxon>
        <taxon>Insecta</taxon>
        <taxon>Pterygota</taxon>
        <taxon>Neoptera</taxon>
        <taxon>Endopterygota</taxon>
        <taxon>Hymenoptera</taxon>
        <taxon>Apocrita</taxon>
        <taxon>Proctotrupomorpha</taxon>
        <taxon>Chalcidoidea</taxon>
        <taxon>Agaonidae</taxon>
        <taxon>Agaoninae</taxon>
        <taxon>Ceratosolen</taxon>
    </lineage>
</organism>
<gene>
    <name evidence="5" type="primary">LOC105360286</name>
</gene>